<sequence length="419" mass="44509">MSNVSSGFDVRGRELRAGELAAWLSEHSLGNRFGLDVLGSSPTYYSDTVALAIVAADGEGRYIDVAALTPDDEAALSSWLADPGPPKAVHDVKAALHALAGRGWTLRGVTSDTMLAAHLLRPERRGLALNDLLMRHMRCALPDAAANPGHVDRPGASEALILRTCAVLDLADVLDEELARIDSSSLLGRVALPVQRILAGMERTGIAVNRLARAAAEIPPNSIAADGRIHATLHQTGRVTGAVTSTNPDLHAAIEVREALVPGHGYVELMTAGYRDLESRIVAHVSGGADLGALAEQAREAGYAATLLGRRRYLPDLSSQDPTARQSAEQEALAMLIQGSAADIINSAMVEIDRAISGLSSRMLLQVDRTLVFEVADGERDILTRRVLEYLAAAYTFDVPLDVSIGYGSNWADAGELPK</sequence>
<dbReference type="InterPro" id="IPR012337">
    <property type="entry name" value="RNaseH-like_sf"/>
</dbReference>
<dbReference type="Pfam" id="PF22619">
    <property type="entry name" value="DNA_polI_exo1"/>
    <property type="match status" value="1"/>
</dbReference>
<evidence type="ECO:0000259" key="6">
    <source>
        <dbReference type="SMART" id="SM00474"/>
    </source>
</evidence>
<comment type="similarity">
    <text evidence="1">Belongs to the DNA polymerase type-A family.</text>
</comment>
<dbReference type="EC" id="2.7.7.7" evidence="2"/>
<name>A0A7D6DZX8_9MYCO</name>
<reference evidence="8 9" key="2">
    <citation type="submission" date="2020-07" db="EMBL/GenBank/DDBJ databases">
        <authorList>
            <person name="Yu X."/>
        </authorList>
    </citation>
    <scope>NUCLEOTIDE SEQUENCE [LARGE SCALE GENOMIC DNA]</scope>
    <source>
        <strain evidence="9">24</strain>
    </source>
</reference>
<organism evidence="8 9">
    <name type="scientific">Mycobacterium vicinigordonae</name>
    <dbReference type="NCBI Taxonomy" id="1719132"/>
    <lineage>
        <taxon>Bacteria</taxon>
        <taxon>Bacillati</taxon>
        <taxon>Actinomycetota</taxon>
        <taxon>Actinomycetes</taxon>
        <taxon>Mycobacteriales</taxon>
        <taxon>Mycobacteriaceae</taxon>
        <taxon>Mycobacterium</taxon>
    </lineage>
</organism>
<dbReference type="InterPro" id="IPR002562">
    <property type="entry name" value="3'-5'_exonuclease_dom"/>
</dbReference>
<protein>
    <recommendedName>
        <fullName evidence="3">DNA polymerase I</fullName>
        <ecNumber evidence="2">2.7.7.7</ecNumber>
    </recommendedName>
</protein>
<evidence type="ECO:0000256" key="2">
    <source>
        <dbReference type="ARBA" id="ARBA00012417"/>
    </source>
</evidence>
<feature type="domain" description="3'-5' exonuclease" evidence="6">
    <location>
        <begin position="11"/>
        <end position="179"/>
    </location>
</feature>
<dbReference type="Gene3D" id="1.10.150.20">
    <property type="entry name" value="5' to 3' exonuclease, C-terminal subdomain"/>
    <property type="match status" value="1"/>
</dbReference>
<reference evidence="9" key="3">
    <citation type="submission" date="2023-07" db="EMBL/GenBank/DDBJ databases">
        <title>Description of Mycobacterium gordonae subsp. intergordonae subsp.nov. and Mycobacterium gordonae subsp. gordonae subsp. nov.</title>
        <authorList>
            <person name="Huang H."/>
        </authorList>
    </citation>
    <scope>NUCLEOTIDE SEQUENCE [LARGE SCALE GENOMIC DNA]</scope>
    <source>
        <strain evidence="9">24</strain>
    </source>
</reference>
<dbReference type="InterPro" id="IPR043502">
    <property type="entry name" value="DNA/RNA_pol_sf"/>
</dbReference>
<dbReference type="KEGG" id="mgor:H0P51_00850"/>
<evidence type="ECO:0000313" key="9">
    <source>
        <dbReference type="Proteomes" id="UP000510682"/>
    </source>
</evidence>
<dbReference type="Pfam" id="PF00476">
    <property type="entry name" value="DNA_pol_A"/>
    <property type="match status" value="2"/>
</dbReference>
<reference evidence="9" key="1">
    <citation type="submission" date="2020-07" db="EMBL/GenBank/DDBJ databases">
        <title>Description of Mycobacterium gordonae subsp. intergordonae subsp.nov. and Mycobacterium gordonae subsp. gordonae subsp. nov.</title>
        <authorList>
            <person name="Yu X."/>
        </authorList>
    </citation>
    <scope>NUCLEOTIDE SEQUENCE [LARGE SCALE GENOMIC DNA]</scope>
    <source>
        <strain evidence="9">24</strain>
    </source>
</reference>
<dbReference type="SUPFAM" id="SSF53098">
    <property type="entry name" value="Ribonuclease H-like"/>
    <property type="match status" value="1"/>
</dbReference>
<dbReference type="InterPro" id="IPR001098">
    <property type="entry name" value="DNA-dir_DNA_pol_A_palm_dom"/>
</dbReference>
<dbReference type="InterPro" id="IPR002298">
    <property type="entry name" value="DNA_polymerase_A"/>
</dbReference>
<dbReference type="AlphaFoldDB" id="A0A7D6DZX8"/>
<evidence type="ECO:0000256" key="5">
    <source>
        <dbReference type="ARBA" id="ARBA00049244"/>
    </source>
</evidence>
<dbReference type="GO" id="GO:0003887">
    <property type="term" value="F:DNA-directed DNA polymerase activity"/>
    <property type="evidence" value="ECO:0007669"/>
    <property type="project" value="UniProtKB-EC"/>
</dbReference>
<keyword evidence="4" id="KW-0235">DNA replication</keyword>
<dbReference type="SUPFAM" id="SSF56672">
    <property type="entry name" value="DNA/RNA polymerases"/>
    <property type="match status" value="1"/>
</dbReference>
<dbReference type="GO" id="GO:0003677">
    <property type="term" value="F:DNA binding"/>
    <property type="evidence" value="ECO:0007669"/>
    <property type="project" value="InterPro"/>
</dbReference>
<dbReference type="EMBL" id="CP059165">
    <property type="protein sequence ID" value="QLL07610.1"/>
    <property type="molecule type" value="Genomic_DNA"/>
</dbReference>
<dbReference type="GO" id="GO:0006302">
    <property type="term" value="P:double-strand break repair"/>
    <property type="evidence" value="ECO:0007669"/>
    <property type="project" value="TreeGrafter"/>
</dbReference>
<dbReference type="InterPro" id="IPR054690">
    <property type="entry name" value="DNA_polI_exonuclease"/>
</dbReference>
<dbReference type="Gene3D" id="3.30.70.370">
    <property type="match status" value="1"/>
</dbReference>
<evidence type="ECO:0000313" key="8">
    <source>
        <dbReference type="EMBL" id="QLL07610.1"/>
    </source>
</evidence>
<keyword evidence="9" id="KW-1185">Reference proteome</keyword>
<feature type="domain" description="DNA-directed DNA polymerase family A palm" evidence="7">
    <location>
        <begin position="253"/>
        <end position="379"/>
    </location>
</feature>
<evidence type="ECO:0000256" key="4">
    <source>
        <dbReference type="ARBA" id="ARBA00022705"/>
    </source>
</evidence>
<dbReference type="GO" id="GO:0008408">
    <property type="term" value="F:3'-5' exonuclease activity"/>
    <property type="evidence" value="ECO:0007669"/>
    <property type="project" value="InterPro"/>
</dbReference>
<dbReference type="PANTHER" id="PTHR10133">
    <property type="entry name" value="DNA POLYMERASE I"/>
    <property type="match status" value="1"/>
</dbReference>
<evidence type="ECO:0000256" key="1">
    <source>
        <dbReference type="ARBA" id="ARBA00007705"/>
    </source>
</evidence>
<proteinExistence type="inferred from homology"/>
<dbReference type="PANTHER" id="PTHR10133:SF27">
    <property type="entry name" value="DNA POLYMERASE NU"/>
    <property type="match status" value="1"/>
</dbReference>
<dbReference type="GO" id="GO:0006261">
    <property type="term" value="P:DNA-templated DNA replication"/>
    <property type="evidence" value="ECO:0007669"/>
    <property type="project" value="InterPro"/>
</dbReference>
<dbReference type="InterPro" id="IPR036397">
    <property type="entry name" value="RNaseH_sf"/>
</dbReference>
<dbReference type="SMART" id="SM00474">
    <property type="entry name" value="35EXOc"/>
    <property type="match status" value="1"/>
</dbReference>
<comment type="catalytic activity">
    <reaction evidence="5">
        <text>DNA(n) + a 2'-deoxyribonucleoside 5'-triphosphate = DNA(n+1) + diphosphate</text>
        <dbReference type="Rhea" id="RHEA:22508"/>
        <dbReference type="Rhea" id="RHEA-COMP:17339"/>
        <dbReference type="Rhea" id="RHEA-COMP:17340"/>
        <dbReference type="ChEBI" id="CHEBI:33019"/>
        <dbReference type="ChEBI" id="CHEBI:61560"/>
        <dbReference type="ChEBI" id="CHEBI:173112"/>
        <dbReference type="EC" id="2.7.7.7"/>
    </reaction>
</comment>
<evidence type="ECO:0000259" key="7">
    <source>
        <dbReference type="SMART" id="SM00482"/>
    </source>
</evidence>
<gene>
    <name evidence="8" type="ORF">H0P51_00850</name>
</gene>
<evidence type="ECO:0000256" key="3">
    <source>
        <dbReference type="ARBA" id="ARBA00020311"/>
    </source>
</evidence>
<dbReference type="Gene3D" id="3.30.420.10">
    <property type="entry name" value="Ribonuclease H-like superfamily/Ribonuclease H"/>
    <property type="match status" value="1"/>
</dbReference>
<accession>A0A7D6DZX8</accession>
<dbReference type="SMART" id="SM00482">
    <property type="entry name" value="POLAc"/>
    <property type="match status" value="1"/>
</dbReference>
<dbReference type="CDD" id="cd06140">
    <property type="entry name" value="DNA_polA_I_Bacillus_like_exo"/>
    <property type="match status" value="1"/>
</dbReference>
<dbReference type="Proteomes" id="UP000510682">
    <property type="component" value="Chromosome"/>
</dbReference>